<reference evidence="1" key="1">
    <citation type="submission" date="2019-08" db="EMBL/GenBank/DDBJ databases">
        <authorList>
            <person name="Kucharzyk K."/>
            <person name="Murdoch R.W."/>
            <person name="Higgins S."/>
            <person name="Loffler F."/>
        </authorList>
    </citation>
    <scope>NUCLEOTIDE SEQUENCE</scope>
</reference>
<protein>
    <submittedName>
        <fullName evidence="1">Uncharacterized protein</fullName>
    </submittedName>
</protein>
<accession>A0A644ZW39</accession>
<proteinExistence type="predicted"/>
<dbReference type="AlphaFoldDB" id="A0A644ZW39"/>
<evidence type="ECO:0000313" key="1">
    <source>
        <dbReference type="EMBL" id="MPM42853.1"/>
    </source>
</evidence>
<organism evidence="1">
    <name type="scientific">bioreactor metagenome</name>
    <dbReference type="NCBI Taxonomy" id="1076179"/>
    <lineage>
        <taxon>unclassified sequences</taxon>
        <taxon>metagenomes</taxon>
        <taxon>ecological metagenomes</taxon>
    </lineage>
</organism>
<comment type="caution">
    <text evidence="1">The sequence shown here is derived from an EMBL/GenBank/DDBJ whole genome shotgun (WGS) entry which is preliminary data.</text>
</comment>
<sequence>MRCRGEFKRDVRHRVDRDGFTVREAAAGFVGHRGCQGIAALARKLNGAAGISEATVYDGSQFGRSAVLGHRPRDTQVPKLG</sequence>
<dbReference type="EMBL" id="VSSQ01009881">
    <property type="protein sequence ID" value="MPM42853.1"/>
    <property type="molecule type" value="Genomic_DNA"/>
</dbReference>
<name>A0A644ZW39_9ZZZZ</name>
<gene>
    <name evidence="1" type="ORF">SDC9_89525</name>
</gene>